<gene>
    <name evidence="3" type="ORF">ACFQLX_19230</name>
</gene>
<keyword evidence="2" id="KW-0812">Transmembrane</keyword>
<evidence type="ECO:0000313" key="3">
    <source>
        <dbReference type="EMBL" id="MFC7220278.1"/>
    </source>
</evidence>
<comment type="caution">
    <text evidence="3">The sequence shown here is derived from an EMBL/GenBank/DDBJ whole genome shotgun (WGS) entry which is preliminary data.</text>
</comment>
<feature type="region of interest" description="Disordered" evidence="1">
    <location>
        <begin position="347"/>
        <end position="374"/>
    </location>
</feature>
<proteinExistence type="predicted"/>
<feature type="transmembrane region" description="Helical" evidence="2">
    <location>
        <begin position="44"/>
        <end position="65"/>
    </location>
</feature>
<organism evidence="3 4">
    <name type="scientific">Streptomyces polyrhachis</name>
    <dbReference type="NCBI Taxonomy" id="1282885"/>
    <lineage>
        <taxon>Bacteria</taxon>
        <taxon>Bacillati</taxon>
        <taxon>Actinomycetota</taxon>
        <taxon>Actinomycetes</taxon>
        <taxon>Kitasatosporales</taxon>
        <taxon>Streptomycetaceae</taxon>
        <taxon>Streptomyces</taxon>
    </lineage>
</organism>
<keyword evidence="2" id="KW-1133">Transmembrane helix</keyword>
<name>A0ABW2GL97_9ACTN</name>
<sequence>MTQDPPEQGAGHTQGQLEPGMIRIGAPQAVGDEPVKRTRKAVRYGVPAGIAALAAATIGLVPALAQDSAGLADLSAEELIAKVLDSDAQAVQGTVKFRADLGLPTLPGGLGGGTEAGADPRAAVMGLLSGEHTLRVAADGPERQKATLVGERGGDYTVLHNGDDVWAYGGGAKEVFHGTGADAARAGGKDGATALPEELADLSPREFAKQALAQVGESTSVSVEGTTSVAGQDAYLLRIAPKERASTVKDIRIAIAENGVPLRFTLTSDSDAKVVEAGFTQVSFAKPAADVFAYKPPAGTKVTEEKLGEHRKDGAGPEGLLGGFGKGAEGAKDVKIHGSDWTTVAELRLPDKAKSGKDGKDGKGEQDGEGGPAALLGALTTKADGGRLFSTNLVNVLVTDDDRMFVGAVDKAELERLAAG</sequence>
<evidence type="ECO:0000256" key="1">
    <source>
        <dbReference type="SAM" id="MobiDB-lite"/>
    </source>
</evidence>
<dbReference type="InterPro" id="IPR029046">
    <property type="entry name" value="LolA/LolB/LppX"/>
</dbReference>
<dbReference type="SUPFAM" id="SSF89392">
    <property type="entry name" value="Prokaryotic lipoproteins and lipoprotein localization factors"/>
    <property type="match status" value="1"/>
</dbReference>
<dbReference type="Gene3D" id="2.50.20.10">
    <property type="entry name" value="Lipoprotein localisation LolA/LolB/LppX"/>
    <property type="match status" value="1"/>
</dbReference>
<evidence type="ECO:0000313" key="4">
    <source>
        <dbReference type="Proteomes" id="UP001596413"/>
    </source>
</evidence>
<dbReference type="PANTHER" id="PTHR37507:SF2">
    <property type="entry name" value="SPORULATION PROTEIN YDCC"/>
    <property type="match status" value="1"/>
</dbReference>
<dbReference type="EMBL" id="JBHSZO010000032">
    <property type="protein sequence ID" value="MFC7220278.1"/>
    <property type="molecule type" value="Genomic_DNA"/>
</dbReference>
<protein>
    <submittedName>
        <fullName evidence="3">Outer membrane lipoprotein carrier protein LolA</fullName>
    </submittedName>
</protein>
<evidence type="ECO:0000256" key="2">
    <source>
        <dbReference type="SAM" id="Phobius"/>
    </source>
</evidence>
<reference evidence="4" key="1">
    <citation type="journal article" date="2019" name="Int. J. Syst. Evol. Microbiol.">
        <title>The Global Catalogue of Microorganisms (GCM) 10K type strain sequencing project: providing services to taxonomists for standard genome sequencing and annotation.</title>
        <authorList>
            <consortium name="The Broad Institute Genomics Platform"/>
            <consortium name="The Broad Institute Genome Sequencing Center for Infectious Disease"/>
            <person name="Wu L."/>
            <person name="Ma J."/>
        </authorList>
    </citation>
    <scope>NUCLEOTIDE SEQUENCE [LARGE SCALE GENOMIC DNA]</scope>
    <source>
        <strain evidence="4">CGMCC 1.13681</strain>
    </source>
</reference>
<dbReference type="Proteomes" id="UP001596413">
    <property type="component" value="Unassembled WGS sequence"/>
</dbReference>
<feature type="compositionally biased region" description="Polar residues" evidence="1">
    <location>
        <begin position="1"/>
        <end position="16"/>
    </location>
</feature>
<dbReference type="PANTHER" id="PTHR37507">
    <property type="entry name" value="SPORULATION PROTEIN YDCC"/>
    <property type="match status" value="1"/>
</dbReference>
<feature type="compositionally biased region" description="Basic and acidic residues" evidence="1">
    <location>
        <begin position="348"/>
        <end position="366"/>
    </location>
</feature>
<accession>A0ABW2GL97</accession>
<feature type="region of interest" description="Disordered" evidence="1">
    <location>
        <begin position="1"/>
        <end position="22"/>
    </location>
</feature>
<keyword evidence="4" id="KW-1185">Reference proteome</keyword>
<keyword evidence="2" id="KW-0472">Membrane</keyword>
<dbReference type="RefSeq" id="WP_386416853.1">
    <property type="nucleotide sequence ID" value="NZ_JBHSZO010000032.1"/>
</dbReference>
<dbReference type="InterPro" id="IPR052944">
    <property type="entry name" value="Sporulation_related"/>
</dbReference>
<keyword evidence="3" id="KW-0449">Lipoprotein</keyword>